<dbReference type="EMBL" id="AZGZ01000020">
    <property type="protein sequence ID" value="KZZ89610.1"/>
    <property type="molecule type" value="Genomic_DNA"/>
</dbReference>
<proteinExistence type="predicted"/>
<protein>
    <submittedName>
        <fullName evidence="3">BSD domain protein</fullName>
    </submittedName>
</protein>
<dbReference type="Pfam" id="PF03909">
    <property type="entry name" value="BSD"/>
    <property type="match status" value="1"/>
</dbReference>
<dbReference type="Proteomes" id="UP000242877">
    <property type="component" value="Unassembled WGS sequence"/>
</dbReference>
<name>A0A166NF57_9EURO</name>
<dbReference type="PANTHER" id="PTHR16019:SF5">
    <property type="entry name" value="BSD DOMAIN-CONTAINING PROTEIN 1"/>
    <property type="match status" value="1"/>
</dbReference>
<comment type="caution">
    <text evidence="3">The sequence shown here is derived from an EMBL/GenBank/DDBJ whole genome shotgun (WGS) entry which is preliminary data.</text>
</comment>
<feature type="region of interest" description="Disordered" evidence="1">
    <location>
        <begin position="117"/>
        <end position="166"/>
    </location>
</feature>
<feature type="compositionally biased region" description="Basic and acidic residues" evidence="1">
    <location>
        <begin position="363"/>
        <end position="386"/>
    </location>
</feature>
<sequence>MDFAYDHIQEEFLAPEHDESRDSRDNKDGEGEATASTTGQTGTAGRTNSSDLSAEFQETFRAFQQNPWGQKLGGLWDNVRQKGESVYKEATKEVNAASEEAAKGLSGWKETLVKQTKGLSLGGNASSSGDKKEDGAEASTTETARDVDEKKDDQKPTDGPNLLSKFKEEAAKRLKDIQKAEDAADEALARWGSSVAGFFKDAISVTGPEESDASGNVLFESRDGTGKRVIHTSRLEAQLHVIHTNPDRMMKDPESQAWAQWEKDFKIDEKTDDIAKDLEAYPELRKAMEALVPEKVQYQDFWRRYYFLRHIVETEEQRRKDILKGVAAEDEEEVDWDNDSDDEDVTPPSTATKPTTAATATQSKDKETEMEDKIKSPRPSNEHSLPDSDASYDIVSGAATTTSGTPKGTQTPTQTKTTAPAPAATSKVDDESSDDDWE</sequence>
<dbReference type="OrthoDB" id="73788at2759"/>
<feature type="domain" description="BSD" evidence="2">
    <location>
        <begin position="261"/>
        <end position="313"/>
    </location>
</feature>
<feature type="region of interest" description="Disordered" evidence="1">
    <location>
        <begin position="89"/>
        <end position="108"/>
    </location>
</feature>
<dbReference type="PANTHER" id="PTHR16019">
    <property type="entry name" value="SYNAPSE-ASSOCIATED PROTEIN"/>
    <property type="match status" value="1"/>
</dbReference>
<dbReference type="GO" id="GO:0005737">
    <property type="term" value="C:cytoplasm"/>
    <property type="evidence" value="ECO:0007669"/>
    <property type="project" value="TreeGrafter"/>
</dbReference>
<evidence type="ECO:0000313" key="4">
    <source>
        <dbReference type="Proteomes" id="UP000242877"/>
    </source>
</evidence>
<feature type="compositionally biased region" description="Acidic residues" evidence="1">
    <location>
        <begin position="328"/>
        <end position="345"/>
    </location>
</feature>
<dbReference type="InterPro" id="IPR051494">
    <property type="entry name" value="BSD_domain-containing"/>
</dbReference>
<dbReference type="InterPro" id="IPR005607">
    <property type="entry name" value="BSD_dom"/>
</dbReference>
<keyword evidence="4" id="KW-1185">Reference proteome</keyword>
<evidence type="ECO:0000259" key="2">
    <source>
        <dbReference type="PROSITE" id="PS50858"/>
    </source>
</evidence>
<dbReference type="VEuPathDB" id="FungiDB:AAP_04365"/>
<feature type="compositionally biased region" description="Basic and acidic residues" evidence="1">
    <location>
        <begin position="143"/>
        <end position="156"/>
    </location>
</feature>
<dbReference type="SUPFAM" id="SSF140383">
    <property type="entry name" value="BSD domain-like"/>
    <property type="match status" value="1"/>
</dbReference>
<evidence type="ECO:0000256" key="1">
    <source>
        <dbReference type="SAM" id="MobiDB-lite"/>
    </source>
</evidence>
<feature type="compositionally biased region" description="Low complexity" evidence="1">
    <location>
        <begin position="32"/>
        <end position="45"/>
    </location>
</feature>
<feature type="compositionally biased region" description="Low complexity" evidence="1">
    <location>
        <begin position="396"/>
        <end position="426"/>
    </location>
</feature>
<dbReference type="AlphaFoldDB" id="A0A166NF57"/>
<dbReference type="PROSITE" id="PS50858">
    <property type="entry name" value="BSD"/>
    <property type="match status" value="1"/>
</dbReference>
<feature type="region of interest" description="Disordered" evidence="1">
    <location>
        <begin position="328"/>
        <end position="438"/>
    </location>
</feature>
<reference evidence="3 4" key="1">
    <citation type="journal article" date="2016" name="Genome Biol. Evol.">
        <title>Divergent and convergent evolution of fungal pathogenicity.</title>
        <authorList>
            <person name="Shang Y."/>
            <person name="Xiao G."/>
            <person name="Zheng P."/>
            <person name="Cen K."/>
            <person name="Zhan S."/>
            <person name="Wang C."/>
        </authorList>
    </citation>
    <scope>NUCLEOTIDE SEQUENCE [LARGE SCALE GENOMIC DNA]</scope>
    <source>
        <strain evidence="3 4">ARSEF 7405</strain>
    </source>
</reference>
<feature type="compositionally biased region" description="Low complexity" evidence="1">
    <location>
        <begin position="118"/>
        <end position="128"/>
    </location>
</feature>
<gene>
    <name evidence="3" type="ORF">AAP_04365</name>
</gene>
<feature type="region of interest" description="Disordered" evidence="1">
    <location>
        <begin position="1"/>
        <end position="58"/>
    </location>
</feature>
<evidence type="ECO:0000313" key="3">
    <source>
        <dbReference type="EMBL" id="KZZ89610.1"/>
    </source>
</evidence>
<dbReference type="Gene3D" id="1.10.3970.10">
    <property type="entry name" value="BSD domain"/>
    <property type="match status" value="1"/>
</dbReference>
<organism evidence="3 4">
    <name type="scientific">Ascosphaera apis ARSEF 7405</name>
    <dbReference type="NCBI Taxonomy" id="392613"/>
    <lineage>
        <taxon>Eukaryota</taxon>
        <taxon>Fungi</taxon>
        <taxon>Dikarya</taxon>
        <taxon>Ascomycota</taxon>
        <taxon>Pezizomycotina</taxon>
        <taxon>Eurotiomycetes</taxon>
        <taxon>Eurotiomycetidae</taxon>
        <taxon>Onygenales</taxon>
        <taxon>Ascosphaeraceae</taxon>
        <taxon>Ascosphaera</taxon>
    </lineage>
</organism>
<dbReference type="InterPro" id="IPR035925">
    <property type="entry name" value="BSD_dom_sf"/>
</dbReference>
<accession>A0A166NF57</accession>
<feature type="compositionally biased region" description="Low complexity" evidence="1">
    <location>
        <begin position="346"/>
        <end position="361"/>
    </location>
</feature>
<feature type="compositionally biased region" description="Basic and acidic residues" evidence="1">
    <location>
        <begin position="1"/>
        <end position="30"/>
    </location>
</feature>
<dbReference type="SMART" id="SM00751">
    <property type="entry name" value="BSD"/>
    <property type="match status" value="1"/>
</dbReference>